<dbReference type="Pfam" id="PF23639">
    <property type="entry name" value="DUF7146"/>
    <property type="match status" value="1"/>
</dbReference>
<dbReference type="InterPro" id="IPR006171">
    <property type="entry name" value="TOPRIM_dom"/>
</dbReference>
<evidence type="ECO:0000313" key="4">
    <source>
        <dbReference type="Proteomes" id="UP000466966"/>
    </source>
</evidence>
<dbReference type="OrthoDB" id="7465087at2"/>
<feature type="domain" description="Toprim" evidence="1">
    <location>
        <begin position="175"/>
        <end position="263"/>
    </location>
</feature>
<keyword evidence="4" id="KW-1185">Reference proteome</keyword>
<reference evidence="3 4" key="1">
    <citation type="submission" date="2019-12" db="EMBL/GenBank/DDBJ databases">
        <title>Genomic-based taxomic classification of the family Erythrobacteraceae.</title>
        <authorList>
            <person name="Xu L."/>
        </authorList>
    </citation>
    <scope>NUCLEOTIDE SEQUENCE [LARGE SCALE GENOMIC DNA]</scope>
    <source>
        <strain evidence="3 4">M0322</strain>
    </source>
</reference>
<dbReference type="Proteomes" id="UP000466966">
    <property type="component" value="Unassembled WGS sequence"/>
</dbReference>
<evidence type="ECO:0000259" key="2">
    <source>
        <dbReference type="Pfam" id="PF23639"/>
    </source>
</evidence>
<comment type="caution">
    <text evidence="3">The sequence shown here is derived from an EMBL/GenBank/DDBJ whole genome shotgun (WGS) entry which is preliminary data.</text>
</comment>
<dbReference type="EMBL" id="WTYV01000001">
    <property type="protein sequence ID" value="MXO70037.1"/>
    <property type="molecule type" value="Genomic_DNA"/>
</dbReference>
<protein>
    <submittedName>
        <fullName evidence="3">Virulence protein</fullName>
    </submittedName>
</protein>
<evidence type="ECO:0000259" key="1">
    <source>
        <dbReference type="Pfam" id="PF13362"/>
    </source>
</evidence>
<dbReference type="AlphaFoldDB" id="A0A844YVC7"/>
<proteinExistence type="predicted"/>
<name>A0A844YVC7_9SPHN</name>
<accession>A0A844YVC7</accession>
<dbReference type="Pfam" id="PF13362">
    <property type="entry name" value="Toprim_3"/>
    <property type="match status" value="1"/>
</dbReference>
<dbReference type="InterPro" id="IPR055570">
    <property type="entry name" value="DUF7146"/>
</dbReference>
<sequence>MCCCPAHDDRTPSLSVSLGRKAILLHCFAGCTNDEIITALRRHGVGARELFSGAGAPLVAREAPDRSGGNARRLWQAACPLVGTPAEDHLAQRGIHHHSDQLRFLARTPLGPREQVQFLPAMLAAVCVDVGIVAVHRTFFDPTKRKLASFERPRRALGSLGTGAVRLAPAVDGHLGLAEGIETALSATALFGIPCWATLGNERFGLVSIPESVRELHVFLDHDAGGQLAEKRARRAYAQGDRRIVIHVPASAGFDWNDELLARHAEKP</sequence>
<organism evidence="3 4">
    <name type="scientific">Alteraurantiacibacter buctensis</name>
    <dbReference type="NCBI Taxonomy" id="1503981"/>
    <lineage>
        <taxon>Bacteria</taxon>
        <taxon>Pseudomonadati</taxon>
        <taxon>Pseudomonadota</taxon>
        <taxon>Alphaproteobacteria</taxon>
        <taxon>Sphingomonadales</taxon>
        <taxon>Erythrobacteraceae</taxon>
        <taxon>Alteraurantiacibacter</taxon>
    </lineage>
</organism>
<feature type="domain" description="DUF7146" evidence="2">
    <location>
        <begin position="69"/>
        <end position="167"/>
    </location>
</feature>
<gene>
    <name evidence="3" type="ORF">GRI99_00125</name>
</gene>
<evidence type="ECO:0000313" key="3">
    <source>
        <dbReference type="EMBL" id="MXO70037.1"/>
    </source>
</evidence>